<sequence>MSNKYSGDIKLRPIEIDSDVQAVVDVWFNTSIECHEFVSKDFWYSCKKDMKEIYIPNSETVVATINKEIVGFISLLDNILASIFVLPEYQNRGIGLQLLNHAFEVRNSLTLNVYEKNTKARQFYESQGFEEKEQGIDEHTGEPEITMVWSRS</sequence>
<dbReference type="RefSeq" id="WP_046335894.1">
    <property type="nucleotide sequence ID" value="NZ_CAWLWN010000225.1"/>
</dbReference>
<evidence type="ECO:0000259" key="1">
    <source>
        <dbReference type="PROSITE" id="PS51186"/>
    </source>
</evidence>
<dbReference type="Pfam" id="PF13508">
    <property type="entry name" value="Acetyltransf_7"/>
    <property type="match status" value="1"/>
</dbReference>
<evidence type="ECO:0000313" key="2">
    <source>
        <dbReference type="EMBL" id="CDG97419.1"/>
    </source>
</evidence>
<feature type="domain" description="N-acetyltransferase" evidence="1">
    <location>
        <begin position="9"/>
        <end position="152"/>
    </location>
</feature>
<accession>A0A077NEZ7</accession>
<dbReference type="Proteomes" id="UP000028511">
    <property type="component" value="Unassembled WGS sequence"/>
</dbReference>
<dbReference type="InterPro" id="IPR016181">
    <property type="entry name" value="Acyl_CoA_acyltransferase"/>
</dbReference>
<evidence type="ECO:0000313" key="3">
    <source>
        <dbReference type="Proteomes" id="UP000028511"/>
    </source>
</evidence>
<protein>
    <recommendedName>
        <fullName evidence="1">N-acetyltransferase domain-containing protein</fullName>
    </recommendedName>
</protein>
<dbReference type="GO" id="GO:0016747">
    <property type="term" value="F:acyltransferase activity, transferring groups other than amino-acyl groups"/>
    <property type="evidence" value="ECO:0007669"/>
    <property type="project" value="InterPro"/>
</dbReference>
<dbReference type="HOGENOM" id="CLU_013985_21_2_6"/>
<dbReference type="PROSITE" id="PS51186">
    <property type="entry name" value="GNAT"/>
    <property type="match status" value="1"/>
</dbReference>
<name>A0A077NEZ7_XENBV</name>
<gene>
    <name evidence="2" type="ORF">XBP1_2630009</name>
</gene>
<dbReference type="InterPro" id="IPR000182">
    <property type="entry name" value="GNAT_dom"/>
</dbReference>
<dbReference type="PANTHER" id="PTHR43617">
    <property type="entry name" value="L-AMINO ACID N-ACETYLTRANSFERASE"/>
    <property type="match status" value="1"/>
</dbReference>
<dbReference type="PANTHER" id="PTHR43617:SF20">
    <property type="entry name" value="N-ALPHA-ACETYLTRANSFERASE RIMI"/>
    <property type="match status" value="1"/>
</dbReference>
<dbReference type="EMBL" id="CBSW010000183">
    <property type="protein sequence ID" value="CDG97419.1"/>
    <property type="molecule type" value="Genomic_DNA"/>
</dbReference>
<dbReference type="CDD" id="cd04301">
    <property type="entry name" value="NAT_SF"/>
    <property type="match status" value="1"/>
</dbReference>
<dbReference type="InterPro" id="IPR050276">
    <property type="entry name" value="MshD_Acetyltransferase"/>
</dbReference>
<reference evidence="2" key="1">
    <citation type="submission" date="2013-07" db="EMBL/GenBank/DDBJ databases">
        <title>Sub-species coevolution in mutualistic symbiosis.</title>
        <authorList>
            <person name="Murfin K."/>
            <person name="Klassen J."/>
            <person name="Lee M."/>
            <person name="Forst S."/>
            <person name="Stock P."/>
            <person name="Goodrich-Blair H."/>
        </authorList>
    </citation>
    <scope>NUCLEOTIDE SEQUENCE [LARGE SCALE GENOMIC DNA]</scope>
    <source>
        <strain evidence="2">Puntauvense</strain>
    </source>
</reference>
<dbReference type="SUPFAM" id="SSF55729">
    <property type="entry name" value="Acyl-CoA N-acyltransferases (Nat)"/>
    <property type="match status" value="1"/>
</dbReference>
<comment type="caution">
    <text evidence="2">The sequence shown here is derived from an EMBL/GenBank/DDBJ whole genome shotgun (WGS) entry which is preliminary data.</text>
</comment>
<dbReference type="Gene3D" id="3.40.630.30">
    <property type="match status" value="1"/>
</dbReference>
<dbReference type="AlphaFoldDB" id="A0A077NEZ7"/>
<organism evidence="2 3">
    <name type="scientific">Xenorhabdus bovienii str. puntauvense</name>
    <dbReference type="NCBI Taxonomy" id="1398201"/>
    <lineage>
        <taxon>Bacteria</taxon>
        <taxon>Pseudomonadati</taxon>
        <taxon>Pseudomonadota</taxon>
        <taxon>Gammaproteobacteria</taxon>
        <taxon>Enterobacterales</taxon>
        <taxon>Morganellaceae</taxon>
        <taxon>Xenorhabdus</taxon>
    </lineage>
</organism>
<proteinExistence type="predicted"/>